<proteinExistence type="predicted"/>
<evidence type="ECO:0000313" key="3">
    <source>
        <dbReference type="Proteomes" id="UP000054845"/>
    </source>
</evidence>
<accession>A0A0N7LAS7</accession>
<evidence type="ECO:0000313" key="2">
    <source>
        <dbReference type="EMBL" id="CEH17418.1"/>
    </source>
</evidence>
<feature type="region of interest" description="Disordered" evidence="1">
    <location>
        <begin position="81"/>
        <end position="105"/>
    </location>
</feature>
<keyword evidence="3" id="KW-1185">Reference proteome</keyword>
<dbReference type="Proteomes" id="UP000054845">
    <property type="component" value="Unassembled WGS sequence"/>
</dbReference>
<protein>
    <submittedName>
        <fullName evidence="2">Uncharacterized protein</fullName>
    </submittedName>
</protein>
<dbReference type="OrthoDB" id="10438347at2759"/>
<name>A0A0N7LAS7_9BASI</name>
<evidence type="ECO:0000256" key="1">
    <source>
        <dbReference type="SAM" id="MobiDB-lite"/>
    </source>
</evidence>
<dbReference type="EMBL" id="CCYA01000254">
    <property type="protein sequence ID" value="CEH17418.1"/>
    <property type="molecule type" value="Genomic_DNA"/>
</dbReference>
<reference evidence="2 3" key="1">
    <citation type="submission" date="2014-09" db="EMBL/GenBank/DDBJ databases">
        <authorList>
            <person name="Magalhaes I.L.F."/>
            <person name="Oliveira U."/>
            <person name="Santos F.R."/>
            <person name="Vidigal T.H.D.A."/>
            <person name="Brescovit A.D."/>
            <person name="Santos A.J."/>
        </authorList>
    </citation>
    <scope>NUCLEOTIDE SEQUENCE [LARGE SCALE GENOMIC DNA]</scope>
</reference>
<sequence>MDHELMVGLARIEEHLPVEAQRVLNEEVQRRLPEVEQSLRHTLGDLVGKCQSAQHELDGIKLQIEETMVGASRVIIDTDMAPATADREDNADAQSELSERPHQEEAAELGSVCSDGGIKSPLYFPPTPPGFWENIEVLSAEAKASKLFKEPFKGDVRAAKQLPCERAEGFNLDEVDRALENIRACEGEGSGSRSRVLKDASKKTS</sequence>
<organism evidence="2 3">
    <name type="scientific">Ceraceosorus bombacis</name>
    <dbReference type="NCBI Taxonomy" id="401625"/>
    <lineage>
        <taxon>Eukaryota</taxon>
        <taxon>Fungi</taxon>
        <taxon>Dikarya</taxon>
        <taxon>Basidiomycota</taxon>
        <taxon>Ustilaginomycotina</taxon>
        <taxon>Exobasidiomycetes</taxon>
        <taxon>Ceraceosorales</taxon>
        <taxon>Ceraceosoraceae</taxon>
        <taxon>Ceraceosorus</taxon>
    </lineage>
</organism>
<dbReference type="AlphaFoldDB" id="A0A0N7LAS7"/>